<dbReference type="Gene3D" id="3.40.50.1820">
    <property type="entry name" value="alpha/beta hydrolase"/>
    <property type="match status" value="2"/>
</dbReference>
<name>A0A1S4F356_AEDAE</name>
<dbReference type="InterPro" id="IPR006693">
    <property type="entry name" value="AB_hydrolase_lipase"/>
</dbReference>
<dbReference type="PANTHER" id="PTHR11005">
    <property type="entry name" value="LYSOSOMAL ACID LIPASE-RELATED"/>
    <property type="match status" value="1"/>
</dbReference>
<evidence type="ECO:0000259" key="1">
    <source>
        <dbReference type="Pfam" id="PF04083"/>
    </source>
</evidence>
<keyword evidence="3" id="KW-1185">Reference proteome</keyword>
<evidence type="ECO:0000313" key="3">
    <source>
        <dbReference type="Proteomes" id="UP000008820"/>
    </source>
</evidence>
<dbReference type="InParanoid" id="A0A1S4F356"/>
<gene>
    <name evidence="2" type="primary">5576496</name>
</gene>
<reference evidence="2 3" key="1">
    <citation type="submission" date="2017-06" db="EMBL/GenBank/DDBJ databases">
        <title>Aedes aegypti genome working group (AGWG) sequencing and assembly.</title>
        <authorList>
            <consortium name="Aedes aegypti Genome Working Group (AGWG)"/>
            <person name="Matthews B.J."/>
        </authorList>
    </citation>
    <scope>NUCLEOTIDE SEQUENCE [LARGE SCALE GENOMIC DNA]</scope>
    <source>
        <strain evidence="2 3">LVP_AGWG</strain>
    </source>
</reference>
<evidence type="ECO:0000313" key="2">
    <source>
        <dbReference type="EnsemblMetazoa" id="AAEL002907-PA"/>
    </source>
</evidence>
<dbReference type="Proteomes" id="UP000008820">
    <property type="component" value="Chromosome 3"/>
</dbReference>
<proteinExistence type="predicted"/>
<dbReference type="VEuPathDB" id="VectorBase:AAEL002907"/>
<dbReference type="GO" id="GO:0006629">
    <property type="term" value="P:lipid metabolic process"/>
    <property type="evidence" value="ECO:0007669"/>
    <property type="project" value="InterPro"/>
</dbReference>
<dbReference type="AlphaFoldDB" id="A0A1S4F356"/>
<protein>
    <recommendedName>
        <fullName evidence="1">Partial AB-hydrolase lipase domain-containing protein</fullName>
    </recommendedName>
</protein>
<sequence>MKETGRSRTERYIERHAITSECYDVTTEDGYQLKVFRLIPKVKRRGVVLLQHGLRQSSASWLLMNQNLPLQLLEQGLEVWLGNSRASTEGSSHTNLDRSSAEFWNFSFHEIGIYDMAAIVDFVLVAAGCEQIQIIAFSEGAAATLILLTKRPAYNEKVSRLNLLAPAALLSRSSYTVLAALYVTFKPILPWSLQRFVTGKDEPSGNSQKELEHLQHLMLSGRFVEYDYGAKRNLVMYGTSKVPEYPLCKVTCPVVLHYGGADRVVHPRDVKRLSRKLANSEQVEVMCHKHMRHLDFLTRKDAAVEVYPAVVDNVIR</sequence>
<dbReference type="EnsemblMetazoa" id="AAEL002907-RA">
    <property type="protein sequence ID" value="AAEL002907-PA"/>
    <property type="gene ID" value="AAEL002907"/>
</dbReference>
<accession>A0A1S4F356</accession>
<dbReference type="SUPFAM" id="SSF53474">
    <property type="entry name" value="alpha/beta-Hydrolases"/>
    <property type="match status" value="1"/>
</dbReference>
<dbReference type="OrthoDB" id="9974421at2759"/>
<feature type="domain" description="Partial AB-hydrolase lipase" evidence="1">
    <location>
        <begin position="10"/>
        <end position="64"/>
    </location>
</feature>
<dbReference type="Pfam" id="PF04083">
    <property type="entry name" value="Abhydro_lipase"/>
    <property type="match status" value="1"/>
</dbReference>
<organism evidence="2 3">
    <name type="scientific">Aedes aegypti</name>
    <name type="common">Yellowfever mosquito</name>
    <name type="synonym">Culex aegypti</name>
    <dbReference type="NCBI Taxonomy" id="7159"/>
    <lineage>
        <taxon>Eukaryota</taxon>
        <taxon>Metazoa</taxon>
        <taxon>Ecdysozoa</taxon>
        <taxon>Arthropoda</taxon>
        <taxon>Hexapoda</taxon>
        <taxon>Insecta</taxon>
        <taxon>Pterygota</taxon>
        <taxon>Neoptera</taxon>
        <taxon>Endopterygota</taxon>
        <taxon>Diptera</taxon>
        <taxon>Nematocera</taxon>
        <taxon>Culicoidea</taxon>
        <taxon>Culicidae</taxon>
        <taxon>Culicinae</taxon>
        <taxon>Aedini</taxon>
        <taxon>Aedes</taxon>
        <taxon>Stegomyia</taxon>
    </lineage>
</organism>
<dbReference type="InterPro" id="IPR029058">
    <property type="entry name" value="AB_hydrolase_fold"/>
</dbReference>
<reference evidence="2" key="2">
    <citation type="submission" date="2021-02" db="UniProtKB">
        <authorList>
            <consortium name="EnsemblMetazoa"/>
        </authorList>
    </citation>
    <scope>IDENTIFICATION</scope>
    <source>
        <strain evidence="2">LVP_AGWG</strain>
    </source>
</reference>